<keyword evidence="1" id="KW-0812">Transmembrane</keyword>
<keyword evidence="3" id="KW-1185">Reference proteome</keyword>
<dbReference type="AlphaFoldDB" id="A0A6N9Q353"/>
<dbReference type="Proteomes" id="UP000448943">
    <property type="component" value="Unassembled WGS sequence"/>
</dbReference>
<comment type="caution">
    <text evidence="2">The sequence shown here is derived from an EMBL/GenBank/DDBJ whole genome shotgun (WGS) entry which is preliminary data.</text>
</comment>
<feature type="transmembrane region" description="Helical" evidence="1">
    <location>
        <begin position="9"/>
        <end position="28"/>
    </location>
</feature>
<feature type="transmembrane region" description="Helical" evidence="1">
    <location>
        <begin position="34"/>
        <end position="55"/>
    </location>
</feature>
<evidence type="ECO:0000313" key="3">
    <source>
        <dbReference type="Proteomes" id="UP000448943"/>
    </source>
</evidence>
<evidence type="ECO:0000313" key="2">
    <source>
        <dbReference type="EMBL" id="NBI29228.1"/>
    </source>
</evidence>
<accession>A0A6N9Q353</accession>
<dbReference type="RefSeq" id="WP_160646030.1">
    <property type="nucleotide sequence ID" value="NZ_SIJB01000023.1"/>
</dbReference>
<reference evidence="2 3" key="1">
    <citation type="submission" date="2019-01" db="EMBL/GenBank/DDBJ databases">
        <title>Chengkuizengella sp. nov., isolated from deep-sea sediment of East Pacific Ocean.</title>
        <authorList>
            <person name="Yang J."/>
            <person name="Lai Q."/>
            <person name="Shao Z."/>
        </authorList>
    </citation>
    <scope>NUCLEOTIDE SEQUENCE [LARGE SCALE GENOMIC DNA]</scope>
    <source>
        <strain evidence="2 3">YPA3-1-1</strain>
    </source>
</reference>
<keyword evidence="1" id="KW-0472">Membrane</keyword>
<gene>
    <name evidence="2" type="ORF">ERL59_09675</name>
</gene>
<feature type="transmembrane region" description="Helical" evidence="1">
    <location>
        <begin position="67"/>
        <end position="87"/>
    </location>
</feature>
<organism evidence="2 3">
    <name type="scientific">Chengkuizengella marina</name>
    <dbReference type="NCBI Taxonomy" id="2507566"/>
    <lineage>
        <taxon>Bacteria</taxon>
        <taxon>Bacillati</taxon>
        <taxon>Bacillota</taxon>
        <taxon>Bacilli</taxon>
        <taxon>Bacillales</taxon>
        <taxon>Paenibacillaceae</taxon>
        <taxon>Chengkuizengella</taxon>
    </lineage>
</organism>
<proteinExistence type="predicted"/>
<sequence>MNSKIRKMALLEAVMYFIVCLLSALYIADHPPPPKFIFIILGLFITTFIVYKYCLCFVRKMILNERYLFYKTIIHGGIFGLILGLIFSLLPNGEPSKEGISSSWVDYLFLFIVTITVNMIIAISIYLFNWIILKIMNRKNTTP</sequence>
<name>A0A6N9Q353_9BACL</name>
<keyword evidence="1" id="KW-1133">Transmembrane helix</keyword>
<evidence type="ECO:0000256" key="1">
    <source>
        <dbReference type="SAM" id="Phobius"/>
    </source>
</evidence>
<feature type="transmembrane region" description="Helical" evidence="1">
    <location>
        <begin position="107"/>
        <end position="133"/>
    </location>
</feature>
<protein>
    <submittedName>
        <fullName evidence="2">Uncharacterized protein</fullName>
    </submittedName>
</protein>
<dbReference type="EMBL" id="SIJB01000023">
    <property type="protein sequence ID" value="NBI29228.1"/>
    <property type="molecule type" value="Genomic_DNA"/>
</dbReference>